<keyword evidence="3" id="KW-1185">Reference proteome</keyword>
<dbReference type="SUPFAM" id="SSF54665">
    <property type="entry name" value="CO dehydrogenase molybdoprotein N-domain-like"/>
    <property type="match status" value="1"/>
</dbReference>
<evidence type="ECO:0000313" key="3">
    <source>
        <dbReference type="Proteomes" id="UP001465331"/>
    </source>
</evidence>
<dbReference type="Proteomes" id="UP001465331">
    <property type="component" value="Unassembled WGS sequence"/>
</dbReference>
<gene>
    <name evidence="2" type="ORF">ABSH63_02805</name>
</gene>
<dbReference type="EMBL" id="JBEPIJ010000002">
    <property type="protein sequence ID" value="MES0872944.1"/>
    <property type="molecule type" value="Genomic_DNA"/>
</dbReference>
<organism evidence="2 3">
    <name type="scientific">Sinimarinibacterium thermocellulolyticum</name>
    <dbReference type="NCBI Taxonomy" id="3170016"/>
    <lineage>
        <taxon>Bacteria</taxon>
        <taxon>Pseudomonadati</taxon>
        <taxon>Pseudomonadota</taxon>
        <taxon>Gammaproteobacteria</taxon>
        <taxon>Nevskiales</taxon>
        <taxon>Nevskiaceae</taxon>
        <taxon>Sinimarinibacterium</taxon>
    </lineage>
</organism>
<protein>
    <recommendedName>
        <fullName evidence="1">Aldehyde oxidase/xanthine dehydrogenase a/b hammerhead domain-containing protein</fullName>
    </recommendedName>
</protein>
<comment type="caution">
    <text evidence="2">The sequence shown here is derived from an EMBL/GenBank/DDBJ whole genome shotgun (WGS) entry which is preliminary data.</text>
</comment>
<dbReference type="Gene3D" id="3.90.1170.50">
    <property type="entry name" value="Aldehyde oxidase/xanthine dehydrogenase, a/b hammerhead"/>
    <property type="match status" value="1"/>
</dbReference>
<accession>A0ABV2A714</accession>
<evidence type="ECO:0000313" key="2">
    <source>
        <dbReference type="EMBL" id="MES0872944.1"/>
    </source>
</evidence>
<proteinExistence type="predicted"/>
<feature type="domain" description="Aldehyde oxidase/xanthine dehydrogenase a/b hammerhead" evidence="1">
    <location>
        <begin position="28"/>
        <end position="93"/>
    </location>
</feature>
<dbReference type="InterPro" id="IPR036856">
    <property type="entry name" value="Ald_Oxase/Xan_DH_a/b_sf"/>
</dbReference>
<dbReference type="Pfam" id="PF01315">
    <property type="entry name" value="Ald_Xan_dh_C"/>
    <property type="match status" value="1"/>
</dbReference>
<sequence>MDDARTATMTGRYIGQRVPRKEDARLLTGRGTYVDDVGVPGMLQVAFHRSPIARGRIKAIDLSAARALPGVHAVLTAEDLAGYKVDMLSFSWPSRWCRCRCWPAAA</sequence>
<dbReference type="SMART" id="SM01008">
    <property type="entry name" value="Ald_Xan_dh_C"/>
    <property type="match status" value="1"/>
</dbReference>
<dbReference type="InterPro" id="IPR000674">
    <property type="entry name" value="Ald_Oxase/Xan_DH_a/b"/>
</dbReference>
<dbReference type="RefSeq" id="WP_352887239.1">
    <property type="nucleotide sequence ID" value="NZ_JBEPIJ010000002.1"/>
</dbReference>
<reference evidence="2 3" key="1">
    <citation type="submission" date="2024-06" db="EMBL/GenBank/DDBJ databases">
        <authorList>
            <person name="Li Z."/>
            <person name="Jiang Y."/>
        </authorList>
    </citation>
    <scope>NUCLEOTIDE SEQUENCE [LARGE SCALE GENOMIC DNA]</scope>
    <source>
        <strain evidence="2 3">HSW-8</strain>
    </source>
</reference>
<name>A0ABV2A714_9GAMM</name>
<evidence type="ECO:0000259" key="1">
    <source>
        <dbReference type="SMART" id="SM01008"/>
    </source>
</evidence>